<sequence length="81" mass="8914">MLTTPALPRVLDDAVDCLNQTQLLIGLTQQQNTSVRGDFTTFKIGLNTAALYGGKLHWIVVTFCHGKVALELLFGDLILRD</sequence>
<dbReference type="Proteomes" id="UP001161389">
    <property type="component" value="Unassembled WGS sequence"/>
</dbReference>
<gene>
    <name evidence="1" type="ORF">GCM10007876_19800</name>
</gene>
<accession>A0AA37SAE2</accession>
<dbReference type="EMBL" id="BSNM01000013">
    <property type="protein sequence ID" value="GLQ31501.1"/>
    <property type="molecule type" value="Genomic_DNA"/>
</dbReference>
<dbReference type="AlphaFoldDB" id="A0AA37SAE2"/>
<organism evidence="1 2">
    <name type="scientific">Litoribrevibacter albus</name>
    <dbReference type="NCBI Taxonomy" id="1473156"/>
    <lineage>
        <taxon>Bacteria</taxon>
        <taxon>Pseudomonadati</taxon>
        <taxon>Pseudomonadota</taxon>
        <taxon>Gammaproteobacteria</taxon>
        <taxon>Oceanospirillales</taxon>
        <taxon>Oceanospirillaceae</taxon>
        <taxon>Litoribrevibacter</taxon>
    </lineage>
</organism>
<protein>
    <submittedName>
        <fullName evidence="1">Uncharacterized protein</fullName>
    </submittedName>
</protein>
<reference evidence="1" key="2">
    <citation type="submission" date="2023-01" db="EMBL/GenBank/DDBJ databases">
        <title>Draft genome sequence of Litoribrevibacter albus strain NBRC 110071.</title>
        <authorList>
            <person name="Sun Q."/>
            <person name="Mori K."/>
        </authorList>
    </citation>
    <scope>NUCLEOTIDE SEQUENCE</scope>
    <source>
        <strain evidence="1">NBRC 110071</strain>
    </source>
</reference>
<keyword evidence="2" id="KW-1185">Reference proteome</keyword>
<proteinExistence type="predicted"/>
<evidence type="ECO:0000313" key="1">
    <source>
        <dbReference type="EMBL" id="GLQ31501.1"/>
    </source>
</evidence>
<name>A0AA37SAE2_9GAMM</name>
<reference evidence="1" key="1">
    <citation type="journal article" date="2014" name="Int. J. Syst. Evol. Microbiol.">
        <title>Complete genome sequence of Corynebacterium casei LMG S-19264T (=DSM 44701T), isolated from a smear-ripened cheese.</title>
        <authorList>
            <consortium name="US DOE Joint Genome Institute (JGI-PGF)"/>
            <person name="Walter F."/>
            <person name="Albersmeier A."/>
            <person name="Kalinowski J."/>
            <person name="Ruckert C."/>
        </authorList>
    </citation>
    <scope>NUCLEOTIDE SEQUENCE</scope>
    <source>
        <strain evidence="1">NBRC 110071</strain>
    </source>
</reference>
<evidence type="ECO:0000313" key="2">
    <source>
        <dbReference type="Proteomes" id="UP001161389"/>
    </source>
</evidence>
<comment type="caution">
    <text evidence="1">The sequence shown here is derived from an EMBL/GenBank/DDBJ whole genome shotgun (WGS) entry which is preliminary data.</text>
</comment>